<dbReference type="AlphaFoldDB" id="A0A2P2R5C9"/>
<dbReference type="EMBL" id="GGEC01093937">
    <property type="protein sequence ID" value="MBX74421.1"/>
    <property type="molecule type" value="Transcribed_RNA"/>
</dbReference>
<sequence>MNCECRLLSCFMGLNFCENKQKLKKVYYNLRFI</sequence>
<reference evidence="1" key="1">
    <citation type="submission" date="2018-02" db="EMBL/GenBank/DDBJ databases">
        <title>Rhizophora mucronata_Transcriptome.</title>
        <authorList>
            <person name="Meera S.P."/>
            <person name="Sreeshan A."/>
            <person name="Augustine A."/>
        </authorList>
    </citation>
    <scope>NUCLEOTIDE SEQUENCE</scope>
    <source>
        <tissue evidence="1">Leaf</tissue>
    </source>
</reference>
<name>A0A2P2R5C9_RHIMU</name>
<proteinExistence type="predicted"/>
<evidence type="ECO:0000313" key="1">
    <source>
        <dbReference type="EMBL" id="MBX74421.1"/>
    </source>
</evidence>
<organism evidence="1">
    <name type="scientific">Rhizophora mucronata</name>
    <name type="common">Asiatic mangrove</name>
    <dbReference type="NCBI Taxonomy" id="61149"/>
    <lineage>
        <taxon>Eukaryota</taxon>
        <taxon>Viridiplantae</taxon>
        <taxon>Streptophyta</taxon>
        <taxon>Embryophyta</taxon>
        <taxon>Tracheophyta</taxon>
        <taxon>Spermatophyta</taxon>
        <taxon>Magnoliopsida</taxon>
        <taxon>eudicotyledons</taxon>
        <taxon>Gunneridae</taxon>
        <taxon>Pentapetalae</taxon>
        <taxon>rosids</taxon>
        <taxon>fabids</taxon>
        <taxon>Malpighiales</taxon>
        <taxon>Rhizophoraceae</taxon>
        <taxon>Rhizophora</taxon>
    </lineage>
</organism>
<accession>A0A2P2R5C9</accession>
<protein>
    <submittedName>
        <fullName evidence="1">Uncharacterized protein</fullName>
    </submittedName>
</protein>